<comment type="subcellular location">
    <subcellularLocation>
        <location evidence="1">Endomembrane system</location>
        <topology evidence="1">Multi-pass membrane protein</topology>
    </subcellularLocation>
</comment>
<dbReference type="InterPro" id="IPR050495">
    <property type="entry name" value="ATG22/LtaA_families"/>
</dbReference>
<feature type="transmembrane region" description="Helical" evidence="6">
    <location>
        <begin position="188"/>
        <end position="209"/>
    </location>
</feature>
<evidence type="ECO:0000313" key="8">
    <source>
        <dbReference type="Proteomes" id="UP000254343"/>
    </source>
</evidence>
<dbReference type="Gene3D" id="1.20.1250.20">
    <property type="entry name" value="MFS general substrate transporter like domains"/>
    <property type="match status" value="1"/>
</dbReference>
<feature type="transmembrane region" description="Helical" evidence="6">
    <location>
        <begin position="322"/>
        <end position="342"/>
    </location>
</feature>
<evidence type="ECO:0000256" key="4">
    <source>
        <dbReference type="ARBA" id="ARBA00022989"/>
    </source>
</evidence>
<keyword evidence="2" id="KW-0813">Transport</keyword>
<dbReference type="Proteomes" id="UP000254343">
    <property type="component" value="Unassembled WGS sequence"/>
</dbReference>
<keyword evidence="3 6" id="KW-0812">Transmembrane</keyword>
<feature type="transmembrane region" description="Helical" evidence="6">
    <location>
        <begin position="401"/>
        <end position="424"/>
    </location>
</feature>
<dbReference type="Pfam" id="PF11700">
    <property type="entry name" value="ATG22"/>
    <property type="match status" value="1"/>
</dbReference>
<dbReference type="PANTHER" id="PTHR23519:SF1">
    <property type="entry name" value="AUTOPHAGY-RELATED PROTEIN 22"/>
    <property type="match status" value="1"/>
</dbReference>
<evidence type="ECO:0000256" key="5">
    <source>
        <dbReference type="ARBA" id="ARBA00023136"/>
    </source>
</evidence>
<evidence type="ECO:0000256" key="2">
    <source>
        <dbReference type="ARBA" id="ARBA00022448"/>
    </source>
</evidence>
<feature type="transmembrane region" description="Helical" evidence="6">
    <location>
        <begin position="49"/>
        <end position="76"/>
    </location>
</feature>
<evidence type="ECO:0000256" key="3">
    <source>
        <dbReference type="ARBA" id="ARBA00022692"/>
    </source>
</evidence>
<keyword evidence="4 6" id="KW-1133">Transmembrane helix</keyword>
<feature type="transmembrane region" description="Helical" evidence="6">
    <location>
        <begin position="290"/>
        <end position="316"/>
    </location>
</feature>
<dbReference type="AlphaFoldDB" id="A0A380W3J2"/>
<gene>
    <name evidence="7" type="ORF">NCTC12722_00213</name>
</gene>
<reference evidence="7 8" key="1">
    <citation type="submission" date="2018-06" db="EMBL/GenBank/DDBJ databases">
        <authorList>
            <consortium name="Pathogen Informatics"/>
            <person name="Doyle S."/>
        </authorList>
    </citation>
    <scope>NUCLEOTIDE SEQUENCE [LARGE SCALE GENOMIC DNA]</scope>
    <source>
        <strain evidence="7 8">NCTC12722</strain>
    </source>
</reference>
<feature type="transmembrane region" description="Helical" evidence="6">
    <location>
        <begin position="121"/>
        <end position="140"/>
    </location>
</feature>
<feature type="transmembrane region" description="Helical" evidence="6">
    <location>
        <begin position="354"/>
        <end position="373"/>
    </location>
</feature>
<evidence type="ECO:0000256" key="1">
    <source>
        <dbReference type="ARBA" id="ARBA00004127"/>
    </source>
</evidence>
<dbReference type="SUPFAM" id="SSF103473">
    <property type="entry name" value="MFS general substrate transporter"/>
    <property type="match status" value="1"/>
</dbReference>
<feature type="transmembrane region" description="Helical" evidence="6">
    <location>
        <begin position="146"/>
        <end position="167"/>
    </location>
</feature>
<dbReference type="GO" id="GO:0012505">
    <property type="term" value="C:endomembrane system"/>
    <property type="evidence" value="ECO:0007669"/>
    <property type="project" value="UniProtKB-SubCell"/>
</dbReference>
<keyword evidence="5 6" id="KW-0472">Membrane</keyword>
<proteinExistence type="predicted"/>
<dbReference type="InterPro" id="IPR036259">
    <property type="entry name" value="MFS_trans_sf"/>
</dbReference>
<organism evidence="7 8">
    <name type="scientific">Afipia felis</name>
    <name type="common">Cat scratch disease bacillus</name>
    <dbReference type="NCBI Taxonomy" id="1035"/>
    <lineage>
        <taxon>Bacteria</taxon>
        <taxon>Pseudomonadati</taxon>
        <taxon>Pseudomonadota</taxon>
        <taxon>Alphaproteobacteria</taxon>
        <taxon>Hyphomicrobiales</taxon>
        <taxon>Nitrobacteraceae</taxon>
        <taxon>Afipia</taxon>
    </lineage>
</organism>
<protein>
    <submittedName>
        <fullName evidence="7">H+ Antiporter protein</fullName>
    </submittedName>
</protein>
<dbReference type="PANTHER" id="PTHR23519">
    <property type="entry name" value="AUTOPHAGY-RELATED PROTEIN 22"/>
    <property type="match status" value="1"/>
</dbReference>
<feature type="transmembrane region" description="Helical" evidence="6">
    <location>
        <begin position="436"/>
        <end position="461"/>
    </location>
</feature>
<evidence type="ECO:0000256" key="6">
    <source>
        <dbReference type="SAM" id="Phobius"/>
    </source>
</evidence>
<dbReference type="EMBL" id="UIGB01000001">
    <property type="protein sequence ID" value="SUU83053.1"/>
    <property type="molecule type" value="Genomic_DNA"/>
</dbReference>
<evidence type="ECO:0000313" key="7">
    <source>
        <dbReference type="EMBL" id="SUU83053.1"/>
    </source>
</evidence>
<feature type="transmembrane region" description="Helical" evidence="6">
    <location>
        <begin position="467"/>
        <end position="486"/>
    </location>
</feature>
<feature type="transmembrane region" description="Helical" evidence="6">
    <location>
        <begin position="236"/>
        <end position="255"/>
    </location>
</feature>
<name>A0A380W3J2_AFIFE</name>
<sequence length="492" mass="52044">MSDRDNRRDLIYKMATTYPPAAHTPTNMKVKMTSLAPAPSRTYPPRSAVIGWIFFDWAAQPYFTLITTFVFAPYFATRVAPDPATGQSLWGFATSIAGFLIAFLSPVLGAIADAGGRRKPWIAAFGALLVIGSSLMWIGRPGDPSVIVPVLIAFAVATIGAEFATVFNNAMMPYLVPPEKIGRLSGTGWATGYIGGIISLVLVLGFLAANETTGRTLFGLTPLFGLDPAMHEGDRISGPLTAAWFVVFVLPMFVFTPDHASKTPALGAVREGLRELRETLRALPSQPNMATFLIANMVYTDALVALFAFGGIYAAGTFGWQTIQIGTFGILLAVSGTLGAWIGGKLDDLLGPKTVITGAMTILLLAILAILSIDRDTLFFVIKVAPPVPGGGLFAAPAEQAYLGLGLFIGFAAGPLQAASRTLLIRLAPHERITQFFGLFALSGKVTSFFAPLAVGIVTAATASQKAGMAVLIVFFVAGLALLSRVKEPARP</sequence>
<accession>A0A380W3J2</accession>
<feature type="transmembrane region" description="Helical" evidence="6">
    <location>
        <begin position="88"/>
        <end position="109"/>
    </location>
</feature>
<dbReference type="InterPro" id="IPR024671">
    <property type="entry name" value="Atg22-like"/>
</dbReference>